<proteinExistence type="predicted"/>
<protein>
    <submittedName>
        <fullName evidence="1">Uncharacterized protein</fullName>
    </submittedName>
</protein>
<dbReference type="AlphaFoldDB" id="A0A1J5PG28"/>
<dbReference type="EMBL" id="MLJW01004134">
    <property type="protein sequence ID" value="OIQ70577.1"/>
    <property type="molecule type" value="Genomic_DNA"/>
</dbReference>
<comment type="caution">
    <text evidence="1">The sequence shown here is derived from an EMBL/GenBank/DDBJ whole genome shotgun (WGS) entry which is preliminary data.</text>
</comment>
<reference evidence="1" key="1">
    <citation type="submission" date="2016-10" db="EMBL/GenBank/DDBJ databases">
        <title>Sequence of Gallionella enrichment culture.</title>
        <authorList>
            <person name="Poehlein A."/>
            <person name="Muehling M."/>
            <person name="Daniel R."/>
        </authorList>
    </citation>
    <scope>NUCLEOTIDE SEQUENCE</scope>
</reference>
<evidence type="ECO:0000313" key="1">
    <source>
        <dbReference type="EMBL" id="OIQ70577.1"/>
    </source>
</evidence>
<gene>
    <name evidence="1" type="ORF">GALL_478110</name>
</gene>
<sequence>MVPHVAHTAACGAGGTWACWAGANCCGANCCGAVFVTCAAGAGAGCAAIVAWRICAFCSGLGARGASTTGLVVSAAADTAWFKAFDPLVPLAKDADCAGGLASARAAEAVGALPDAGWMSLNRTAASKATITAPMTNTAIQTPRPAAAEGCGGIEDMALSRL</sequence>
<organism evidence="1">
    <name type="scientific">mine drainage metagenome</name>
    <dbReference type="NCBI Taxonomy" id="410659"/>
    <lineage>
        <taxon>unclassified sequences</taxon>
        <taxon>metagenomes</taxon>
        <taxon>ecological metagenomes</taxon>
    </lineage>
</organism>
<accession>A0A1J5PG28</accession>
<name>A0A1J5PG28_9ZZZZ</name>